<reference evidence="15" key="2">
    <citation type="submission" date="2016-10" db="EMBL/GenBank/DDBJ databases">
        <authorList>
            <person name="Varghese N."/>
            <person name="Submissions S."/>
        </authorList>
    </citation>
    <scope>NUCLEOTIDE SEQUENCE [LARGE SCALE GENOMIC DNA]</scope>
    <source>
        <strain evidence="15">DSM 24204</strain>
    </source>
</reference>
<evidence type="ECO:0000313" key="16">
    <source>
        <dbReference type="Proteomes" id="UP001224812"/>
    </source>
</evidence>
<evidence type="ECO:0000256" key="9">
    <source>
        <dbReference type="ARBA" id="ARBA00023146"/>
    </source>
</evidence>
<evidence type="ECO:0000256" key="10">
    <source>
        <dbReference type="HAMAP-Rule" id="MF_00022"/>
    </source>
</evidence>
<comment type="catalytic activity">
    <reaction evidence="10">
        <text>tRNA(Glu) + L-glutamate + ATP = L-glutamyl-tRNA(Glu) + AMP + diphosphate</text>
        <dbReference type="Rhea" id="RHEA:23540"/>
        <dbReference type="Rhea" id="RHEA-COMP:9663"/>
        <dbReference type="Rhea" id="RHEA-COMP:9680"/>
        <dbReference type="ChEBI" id="CHEBI:29985"/>
        <dbReference type="ChEBI" id="CHEBI:30616"/>
        <dbReference type="ChEBI" id="CHEBI:33019"/>
        <dbReference type="ChEBI" id="CHEBI:78442"/>
        <dbReference type="ChEBI" id="CHEBI:78520"/>
        <dbReference type="ChEBI" id="CHEBI:456215"/>
        <dbReference type="EC" id="6.1.1.17"/>
    </reaction>
</comment>
<dbReference type="GO" id="GO:0008270">
    <property type="term" value="F:zinc ion binding"/>
    <property type="evidence" value="ECO:0007669"/>
    <property type="project" value="InterPro"/>
</dbReference>
<protein>
    <recommendedName>
        <fullName evidence="10">Glutamate--tRNA ligase</fullName>
        <ecNumber evidence="10">6.1.1.17</ecNumber>
    </recommendedName>
    <alternativeName>
        <fullName evidence="10">Glutamyl-tRNA synthetase</fullName>
        <shortName evidence="10">GluRS</shortName>
    </alternativeName>
</protein>
<accession>A0A1H7X2U1</accession>
<dbReference type="InterPro" id="IPR045462">
    <property type="entry name" value="aa-tRNA-synth_I_cd-bd"/>
</dbReference>
<dbReference type="AlphaFoldDB" id="A0A1H7X2U1"/>
<comment type="function">
    <text evidence="10">Catalyzes the attachment of glutamate to tRNA(Glu) in a two-step reaction: glutamate is first activated by ATP to form Glu-AMP and then transferred to the acceptor end of tRNA(Glu).</text>
</comment>
<dbReference type="GO" id="GO:0000049">
    <property type="term" value="F:tRNA binding"/>
    <property type="evidence" value="ECO:0007669"/>
    <property type="project" value="InterPro"/>
</dbReference>
<feature type="short sequence motif" description="'HIGH' region" evidence="10">
    <location>
        <begin position="21"/>
        <end position="31"/>
    </location>
</feature>
<feature type="domain" description="Glutamyl/glutaminyl-tRNA synthetase class Ib catalytic" evidence="11">
    <location>
        <begin position="14"/>
        <end position="316"/>
    </location>
</feature>
<evidence type="ECO:0000259" key="11">
    <source>
        <dbReference type="Pfam" id="PF00749"/>
    </source>
</evidence>
<dbReference type="Gene3D" id="3.40.50.620">
    <property type="entry name" value="HUPs"/>
    <property type="match status" value="1"/>
</dbReference>
<evidence type="ECO:0000256" key="5">
    <source>
        <dbReference type="ARBA" id="ARBA00022598"/>
    </source>
</evidence>
<dbReference type="NCBIfam" id="TIGR00464">
    <property type="entry name" value="gltX_bact"/>
    <property type="match status" value="1"/>
</dbReference>
<evidence type="ECO:0000313" key="15">
    <source>
        <dbReference type="Proteomes" id="UP000198883"/>
    </source>
</evidence>
<dbReference type="STRING" id="97481.SAMN05444853_1114"/>
<dbReference type="InterPro" id="IPR020751">
    <property type="entry name" value="aa-tRNA-synth_I_codon-bd_sub2"/>
</dbReference>
<dbReference type="Proteomes" id="UP001224812">
    <property type="component" value="Unassembled WGS sequence"/>
</dbReference>
<dbReference type="EMBL" id="FOBN01000011">
    <property type="protein sequence ID" value="SEM27951.1"/>
    <property type="molecule type" value="Genomic_DNA"/>
</dbReference>
<feature type="short sequence motif" description="'KMSKS' region" evidence="10">
    <location>
        <begin position="248"/>
        <end position="252"/>
    </location>
</feature>
<evidence type="ECO:0000256" key="8">
    <source>
        <dbReference type="ARBA" id="ARBA00022917"/>
    </source>
</evidence>
<dbReference type="Proteomes" id="UP000198883">
    <property type="component" value="Unassembled WGS sequence"/>
</dbReference>
<dbReference type="InterPro" id="IPR014729">
    <property type="entry name" value="Rossmann-like_a/b/a_fold"/>
</dbReference>
<evidence type="ECO:0000256" key="6">
    <source>
        <dbReference type="ARBA" id="ARBA00022741"/>
    </source>
</evidence>
<dbReference type="GO" id="GO:0005524">
    <property type="term" value="F:ATP binding"/>
    <property type="evidence" value="ECO:0007669"/>
    <property type="project" value="UniProtKB-UniRule"/>
</dbReference>
<dbReference type="PRINTS" id="PR00987">
    <property type="entry name" value="TRNASYNTHGLU"/>
</dbReference>
<dbReference type="InterPro" id="IPR033910">
    <property type="entry name" value="GluRS_core"/>
</dbReference>
<dbReference type="InterPro" id="IPR020058">
    <property type="entry name" value="Glu/Gln-tRNA-synth_Ib_cat-dom"/>
</dbReference>
<dbReference type="Gene3D" id="1.10.10.350">
    <property type="match status" value="1"/>
</dbReference>
<dbReference type="InterPro" id="IPR049940">
    <property type="entry name" value="GluQ/Sye"/>
</dbReference>
<evidence type="ECO:0000256" key="2">
    <source>
        <dbReference type="ARBA" id="ARBA00007894"/>
    </source>
</evidence>
<evidence type="ECO:0000256" key="1">
    <source>
        <dbReference type="ARBA" id="ARBA00004496"/>
    </source>
</evidence>
<dbReference type="GeneID" id="83543752"/>
<keyword evidence="6 10" id="KW-0547">Nucleotide-binding</keyword>
<reference evidence="14" key="1">
    <citation type="submission" date="2016-10" db="EMBL/GenBank/DDBJ databases">
        <authorList>
            <person name="de Groot N.N."/>
        </authorList>
    </citation>
    <scope>NUCLEOTIDE SEQUENCE [LARGE SCALE GENOMIC DNA]</scope>
    <source>
        <strain evidence="14">DSM 24204</strain>
    </source>
</reference>
<evidence type="ECO:0000256" key="7">
    <source>
        <dbReference type="ARBA" id="ARBA00022840"/>
    </source>
</evidence>
<dbReference type="PANTHER" id="PTHR43311">
    <property type="entry name" value="GLUTAMATE--TRNA LIGASE"/>
    <property type="match status" value="1"/>
</dbReference>
<keyword evidence="5 10" id="KW-0436">Ligase</keyword>
<dbReference type="RefSeq" id="WP_090921586.1">
    <property type="nucleotide sequence ID" value="NZ_CP016180.1"/>
</dbReference>
<evidence type="ECO:0000259" key="12">
    <source>
        <dbReference type="Pfam" id="PF19269"/>
    </source>
</evidence>
<dbReference type="InterPro" id="IPR000924">
    <property type="entry name" value="Glu/Gln-tRNA-synth"/>
</dbReference>
<dbReference type="FunFam" id="3.40.50.620:FF:000007">
    <property type="entry name" value="Glutamate--tRNA ligase"/>
    <property type="match status" value="1"/>
</dbReference>
<keyword evidence="8 10" id="KW-0648">Protein biosynthesis</keyword>
<dbReference type="GO" id="GO:0004818">
    <property type="term" value="F:glutamate-tRNA ligase activity"/>
    <property type="evidence" value="ECO:0007669"/>
    <property type="project" value="UniProtKB-UniRule"/>
</dbReference>
<dbReference type="Pfam" id="PF19269">
    <property type="entry name" value="Anticodon_2"/>
    <property type="match status" value="1"/>
</dbReference>
<reference evidence="13 16" key="3">
    <citation type="journal article" date="2023" name="Front. Microbiol.">
        <title>Phylogeography and host specificity of Pasteurellaceae pathogenic to sea-farmed fish in the north-east Atlantic.</title>
        <authorList>
            <person name="Gulla S."/>
            <person name="Colquhoun D.J."/>
            <person name="Olsen A.B."/>
            <person name="Spilsberg B."/>
            <person name="Lagesen K."/>
            <person name="Aakesson C.P."/>
            <person name="Strom S."/>
            <person name="Manji F."/>
            <person name="Birkbeck T.H."/>
            <person name="Nilsen H.K."/>
        </authorList>
    </citation>
    <scope>NUCLEOTIDE SEQUENCE [LARGE SCALE GENOMIC DNA]</scope>
    <source>
        <strain evidence="13 16">VIO11850</strain>
    </source>
</reference>
<keyword evidence="9 10" id="KW-0030">Aminoacyl-tRNA synthetase</keyword>
<comment type="subcellular location">
    <subcellularLocation>
        <location evidence="1 10">Cytoplasm</location>
    </subcellularLocation>
</comment>
<comment type="subunit">
    <text evidence="3 10">Monomer.</text>
</comment>
<dbReference type="OrthoDB" id="9807503at2"/>
<dbReference type="PANTHER" id="PTHR43311:SF2">
    <property type="entry name" value="GLUTAMATE--TRNA LIGASE, MITOCHONDRIAL-RELATED"/>
    <property type="match status" value="1"/>
</dbReference>
<keyword evidence="7 10" id="KW-0067">ATP-binding</keyword>
<feature type="binding site" evidence="10">
    <location>
        <position position="251"/>
    </location>
    <ligand>
        <name>ATP</name>
        <dbReference type="ChEBI" id="CHEBI:30616"/>
    </ligand>
</feature>
<dbReference type="CDD" id="cd00808">
    <property type="entry name" value="GluRS_core"/>
    <property type="match status" value="1"/>
</dbReference>
<proteinExistence type="inferred from homology"/>
<evidence type="ECO:0000313" key="13">
    <source>
        <dbReference type="EMBL" id="MDP8085523.1"/>
    </source>
</evidence>
<keyword evidence="4 10" id="KW-0963">Cytoplasm</keyword>
<evidence type="ECO:0000256" key="3">
    <source>
        <dbReference type="ARBA" id="ARBA00011245"/>
    </source>
</evidence>
<comment type="caution">
    <text evidence="10">Lacks conserved residue(s) required for the propagation of feature annotation.</text>
</comment>
<keyword evidence="16" id="KW-1185">Reference proteome</keyword>
<dbReference type="SUPFAM" id="SSF48163">
    <property type="entry name" value="An anticodon-binding domain of class I aminoacyl-tRNA synthetases"/>
    <property type="match status" value="1"/>
</dbReference>
<dbReference type="InterPro" id="IPR004527">
    <property type="entry name" value="Glu-tRNA-ligase_bac/mito"/>
</dbReference>
<comment type="similarity">
    <text evidence="2 10">Belongs to the class-I aminoacyl-tRNA synthetase family. Glutamate--tRNA ligase type 1 subfamily.</text>
</comment>
<dbReference type="EC" id="6.1.1.17" evidence="10"/>
<feature type="domain" description="Aminoacyl-tRNA synthetase class I anticodon-binding" evidence="12">
    <location>
        <begin position="332"/>
        <end position="472"/>
    </location>
</feature>
<name>A0A1H7X2U1_9PAST</name>
<dbReference type="PROSITE" id="PS00178">
    <property type="entry name" value="AA_TRNA_LIGASE_I"/>
    <property type="match status" value="1"/>
</dbReference>
<dbReference type="Pfam" id="PF00749">
    <property type="entry name" value="tRNA-synt_1c"/>
    <property type="match status" value="1"/>
</dbReference>
<evidence type="ECO:0000256" key="4">
    <source>
        <dbReference type="ARBA" id="ARBA00022490"/>
    </source>
</evidence>
<sequence>MQIENLFPFDPNVKVRTRFAPSPTGYLHVGGARTALYSWLYAKHNNGEFVLRIEDTDLERSTPEATAAIIEGMAWLNLAWEHGPFYQTKRFDRYNQVIDQMLEQGLAYRCYCSKERLEALREEQEENKEKPRYDRHCLNEHNHSADEPHVVRFKNPTEGSVIFDDAVRGTIEIKNSELDDLIIRRTDGAPTYNFCVVVDDWDMGITHVVRGEDHINNTPRQINILKALNAPVPTYAHVSMINGDDGKKLSKRHGAVSVMQYRDEGYLPEALVNYLVRLGWGHGDQEVFSVEEMINLFELDHVSKSASAFNTKKLQWLNQHYIKTLDPSYVAKHLDWHMKDQNIDYSKGPKLEDVITALAERSVTLKEMATASRYFFEDFNEYDEKATNKNFKPAAVEPLAKLLEKLTALEEWTVENIHNVMNATATELEVGMGKVGMPFRLAVTGSGQSPSMDLTATLVGKERTLARIQKAIAFINAQNA</sequence>
<dbReference type="GO" id="GO:0006424">
    <property type="term" value="P:glutamyl-tRNA aminoacylation"/>
    <property type="evidence" value="ECO:0007669"/>
    <property type="project" value="UniProtKB-UniRule"/>
</dbReference>
<dbReference type="HAMAP" id="MF_00022">
    <property type="entry name" value="Glu_tRNA_synth_type1"/>
    <property type="match status" value="1"/>
</dbReference>
<dbReference type="InterPro" id="IPR001412">
    <property type="entry name" value="aa-tRNA-synth_I_CS"/>
</dbReference>
<evidence type="ECO:0000313" key="14">
    <source>
        <dbReference type="EMBL" id="SEM27951.1"/>
    </source>
</evidence>
<dbReference type="EMBL" id="JASAVS010000012">
    <property type="protein sequence ID" value="MDP8085523.1"/>
    <property type="molecule type" value="Genomic_DNA"/>
</dbReference>
<dbReference type="SUPFAM" id="SSF52374">
    <property type="entry name" value="Nucleotidylyl transferase"/>
    <property type="match status" value="1"/>
</dbReference>
<dbReference type="InterPro" id="IPR008925">
    <property type="entry name" value="aa_tRNA-synth_I_cd-bd_sf"/>
</dbReference>
<dbReference type="GO" id="GO:0005829">
    <property type="term" value="C:cytosol"/>
    <property type="evidence" value="ECO:0007669"/>
    <property type="project" value="TreeGrafter"/>
</dbReference>
<organism evidence="14 15">
    <name type="scientific">Phocoenobacter skyensis</name>
    <dbReference type="NCBI Taxonomy" id="97481"/>
    <lineage>
        <taxon>Bacteria</taxon>
        <taxon>Pseudomonadati</taxon>
        <taxon>Pseudomonadota</taxon>
        <taxon>Gammaproteobacteria</taxon>
        <taxon>Pasteurellales</taxon>
        <taxon>Pasteurellaceae</taxon>
        <taxon>Phocoenobacter</taxon>
    </lineage>
</organism>
<gene>
    <name evidence="10 13" type="primary">gltX</name>
    <name evidence="13" type="ORF">QJT92_06245</name>
    <name evidence="14" type="ORF">SAMN05444853_1114</name>
</gene>